<name>H0HXS7_9HYPH</name>
<keyword evidence="5 7" id="KW-0808">Transferase</keyword>
<feature type="active site" evidence="7">
    <location>
        <position position="97"/>
    </location>
</feature>
<comment type="function">
    <text evidence="7">Catalyzes the methyl esterification of L-isoaspartyl residues in peptides and proteins that result from spontaneous decomposition of normal L-aspartyl and L-asparaginyl residues. It plays a role in the repair and/or degradation of damaged proteins.</text>
</comment>
<dbReference type="InterPro" id="IPR000682">
    <property type="entry name" value="PCMT"/>
</dbReference>
<dbReference type="GO" id="GO:0004719">
    <property type="term" value="F:protein-L-isoaspartate (D-aspartate) O-methyltransferase activity"/>
    <property type="evidence" value="ECO:0007669"/>
    <property type="project" value="UniProtKB-UniRule"/>
</dbReference>
<dbReference type="EMBL" id="AHAM01000208">
    <property type="protein sequence ID" value="EHK54491.1"/>
    <property type="molecule type" value="Genomic_DNA"/>
</dbReference>
<dbReference type="Pfam" id="PF01135">
    <property type="entry name" value="PCMT"/>
    <property type="match status" value="1"/>
</dbReference>
<evidence type="ECO:0000256" key="7">
    <source>
        <dbReference type="HAMAP-Rule" id="MF_00090"/>
    </source>
</evidence>
<dbReference type="SUPFAM" id="SSF53335">
    <property type="entry name" value="S-adenosyl-L-methionine-dependent methyltransferases"/>
    <property type="match status" value="1"/>
</dbReference>
<dbReference type="GO" id="GO:0005737">
    <property type="term" value="C:cytoplasm"/>
    <property type="evidence" value="ECO:0007669"/>
    <property type="project" value="UniProtKB-SubCell"/>
</dbReference>
<evidence type="ECO:0000256" key="5">
    <source>
        <dbReference type="ARBA" id="ARBA00022679"/>
    </source>
</evidence>
<dbReference type="PROSITE" id="PS01279">
    <property type="entry name" value="PCMT"/>
    <property type="match status" value="1"/>
</dbReference>
<dbReference type="GO" id="GO:0030091">
    <property type="term" value="P:protein repair"/>
    <property type="evidence" value="ECO:0007669"/>
    <property type="project" value="UniProtKB-UniRule"/>
</dbReference>
<keyword evidence="6 7" id="KW-0949">S-adenosyl-L-methionine</keyword>
<dbReference type="NCBIfam" id="TIGR00080">
    <property type="entry name" value="pimt"/>
    <property type="match status" value="1"/>
</dbReference>
<comment type="catalytic activity">
    <reaction evidence="7">
        <text>[protein]-L-isoaspartate + S-adenosyl-L-methionine = [protein]-L-isoaspartate alpha-methyl ester + S-adenosyl-L-homocysteine</text>
        <dbReference type="Rhea" id="RHEA:12705"/>
        <dbReference type="Rhea" id="RHEA-COMP:12143"/>
        <dbReference type="Rhea" id="RHEA-COMP:12144"/>
        <dbReference type="ChEBI" id="CHEBI:57856"/>
        <dbReference type="ChEBI" id="CHEBI:59789"/>
        <dbReference type="ChEBI" id="CHEBI:90596"/>
        <dbReference type="ChEBI" id="CHEBI:90598"/>
        <dbReference type="EC" id="2.1.1.77"/>
    </reaction>
</comment>
<keyword evidence="3 7" id="KW-0963">Cytoplasm</keyword>
<keyword evidence="9" id="KW-1185">Reference proteome</keyword>
<evidence type="ECO:0000313" key="8">
    <source>
        <dbReference type="EMBL" id="EHK54491.1"/>
    </source>
</evidence>
<evidence type="ECO:0000313" key="9">
    <source>
        <dbReference type="Proteomes" id="UP000003250"/>
    </source>
</evidence>
<comment type="subcellular location">
    <subcellularLocation>
        <location evidence="1 7">Cytoplasm</location>
    </subcellularLocation>
</comment>
<dbReference type="PATRIC" id="fig|1107882.3.peg.4824"/>
<dbReference type="AlphaFoldDB" id="H0HXS7"/>
<organism evidence="8 9">
    <name type="scientific">Mesorhizobium alhagi CCNWXJ12-2</name>
    <dbReference type="NCBI Taxonomy" id="1107882"/>
    <lineage>
        <taxon>Bacteria</taxon>
        <taxon>Pseudomonadati</taxon>
        <taxon>Pseudomonadota</taxon>
        <taxon>Alphaproteobacteria</taxon>
        <taxon>Hyphomicrobiales</taxon>
        <taxon>Phyllobacteriaceae</taxon>
        <taxon>Allomesorhizobium</taxon>
    </lineage>
</organism>
<dbReference type="PANTHER" id="PTHR11579:SF0">
    <property type="entry name" value="PROTEIN-L-ISOASPARTATE(D-ASPARTATE) O-METHYLTRANSFERASE"/>
    <property type="match status" value="1"/>
</dbReference>
<reference evidence="8 9" key="1">
    <citation type="journal article" date="2012" name="J. Bacteriol.">
        <title>Draft Genome Sequence of Mesorhizobium alhagi CCNWXJ12-2T, a Novel Salt-Resistant Species Isolated from the Desert of Northwestern China.</title>
        <authorList>
            <person name="Zhou M."/>
            <person name="Chen W."/>
            <person name="Chen H."/>
            <person name="Wei G."/>
        </authorList>
    </citation>
    <scope>NUCLEOTIDE SEQUENCE [LARGE SCALE GENOMIC DNA]</scope>
    <source>
        <strain evidence="8 9">CCNWXJ12-2</strain>
    </source>
</reference>
<dbReference type="FunFam" id="3.40.50.150:FF:000010">
    <property type="entry name" value="Protein-L-isoaspartate O-methyltransferase"/>
    <property type="match status" value="1"/>
</dbReference>
<dbReference type="NCBIfam" id="NF001453">
    <property type="entry name" value="PRK00312.1"/>
    <property type="match status" value="1"/>
</dbReference>
<evidence type="ECO:0000256" key="6">
    <source>
        <dbReference type="ARBA" id="ARBA00022691"/>
    </source>
</evidence>
<evidence type="ECO:0000256" key="4">
    <source>
        <dbReference type="ARBA" id="ARBA00022603"/>
    </source>
</evidence>
<gene>
    <name evidence="7" type="primary">pcm</name>
    <name evidence="8" type="ORF">MAXJ12_24882</name>
</gene>
<evidence type="ECO:0000256" key="1">
    <source>
        <dbReference type="ARBA" id="ARBA00004496"/>
    </source>
</evidence>
<dbReference type="Gene3D" id="3.40.50.150">
    <property type="entry name" value="Vaccinia Virus protein VP39"/>
    <property type="match status" value="1"/>
</dbReference>
<accession>H0HXS7</accession>
<keyword evidence="4 7" id="KW-0489">Methyltransferase</keyword>
<dbReference type="Proteomes" id="UP000003250">
    <property type="component" value="Unassembled WGS sequence"/>
</dbReference>
<dbReference type="EC" id="2.1.1.77" evidence="7"/>
<evidence type="ECO:0000256" key="3">
    <source>
        <dbReference type="ARBA" id="ARBA00022490"/>
    </source>
</evidence>
<dbReference type="CDD" id="cd02440">
    <property type="entry name" value="AdoMet_MTases"/>
    <property type="match status" value="1"/>
</dbReference>
<comment type="similarity">
    <text evidence="2 7">Belongs to the methyltransferase superfamily. L-isoaspartyl/D-aspartyl protein methyltransferase family.</text>
</comment>
<sequence length="245" mass="26939">MTGEQNISYLAAKLVEESPTVMKPMTEEHLAVLRRHMVEMIAIHTDLASEELGKATLDERVMTAMRRVPRHLFVPASVAPYAYRDMPLPIGFDKTISQPFIVALMTDLLAPQPHEVVLEIGTGLGYQTAILAELAGQVWSVEIIEEFASHAEALLRDLGFSNIGIRVGDGSRGWPEHAPFDKILVTVAADRTPPALLRQLKPGGRVVLPVGPEDAQLLTVIDKDAAGQLKTRKLIPVRFSRLETV</sequence>
<dbReference type="PANTHER" id="PTHR11579">
    <property type="entry name" value="PROTEIN-L-ISOASPARTATE O-METHYLTRANSFERASE"/>
    <property type="match status" value="1"/>
</dbReference>
<protein>
    <recommendedName>
        <fullName evidence="7">Protein-L-isoaspartate O-methyltransferase</fullName>
        <ecNumber evidence="7">2.1.1.77</ecNumber>
    </recommendedName>
    <alternativeName>
        <fullName evidence="7">L-isoaspartyl protein carboxyl methyltransferase</fullName>
    </alternativeName>
    <alternativeName>
        <fullName evidence="7">Protein L-isoaspartyl methyltransferase</fullName>
    </alternativeName>
    <alternativeName>
        <fullName evidence="7">Protein-beta-aspartate methyltransferase</fullName>
        <shortName evidence="7">PIMT</shortName>
    </alternativeName>
</protein>
<dbReference type="HAMAP" id="MF_00090">
    <property type="entry name" value="PIMT"/>
    <property type="match status" value="1"/>
</dbReference>
<dbReference type="InterPro" id="IPR029063">
    <property type="entry name" value="SAM-dependent_MTases_sf"/>
</dbReference>
<evidence type="ECO:0000256" key="2">
    <source>
        <dbReference type="ARBA" id="ARBA00005369"/>
    </source>
</evidence>
<dbReference type="GO" id="GO:0032259">
    <property type="term" value="P:methylation"/>
    <property type="evidence" value="ECO:0007669"/>
    <property type="project" value="UniProtKB-KW"/>
</dbReference>
<proteinExistence type="inferred from homology"/>